<protein>
    <submittedName>
        <fullName evidence="1">Uncharacterized protein</fullName>
    </submittedName>
</protein>
<keyword evidence="2" id="KW-1185">Reference proteome</keyword>
<dbReference type="RefSeq" id="WP_147923088.1">
    <property type="nucleotide sequence ID" value="NZ_VRTY01000078.1"/>
</dbReference>
<sequence length="127" mass="13798">MVEYNAISFSFRHILLSVSLLWALLLYGQDVAGYCAPIHTEPATAAFESGNTSNPSDTPLMLQHELSMPNNGLAANGTIDLQQPGTFPQFHAFAAPTDDKLPAGRLRFYGISLLARLFPIIIQPNAP</sequence>
<gene>
    <name evidence="1" type="ORF">FVR03_17635</name>
</gene>
<proteinExistence type="predicted"/>
<organism evidence="1 2">
    <name type="scientific">Pontibacter qinzhouensis</name>
    <dbReference type="NCBI Taxonomy" id="2603253"/>
    <lineage>
        <taxon>Bacteria</taxon>
        <taxon>Pseudomonadati</taxon>
        <taxon>Bacteroidota</taxon>
        <taxon>Cytophagia</taxon>
        <taxon>Cytophagales</taxon>
        <taxon>Hymenobacteraceae</taxon>
        <taxon>Pontibacter</taxon>
    </lineage>
</organism>
<evidence type="ECO:0000313" key="2">
    <source>
        <dbReference type="Proteomes" id="UP000321926"/>
    </source>
</evidence>
<evidence type="ECO:0000313" key="1">
    <source>
        <dbReference type="EMBL" id="TXK36479.1"/>
    </source>
</evidence>
<comment type="caution">
    <text evidence="1">The sequence shown here is derived from an EMBL/GenBank/DDBJ whole genome shotgun (WGS) entry which is preliminary data.</text>
</comment>
<accession>A0A5C8JFH9</accession>
<dbReference type="Proteomes" id="UP000321926">
    <property type="component" value="Unassembled WGS sequence"/>
</dbReference>
<name>A0A5C8JFH9_9BACT</name>
<dbReference type="EMBL" id="VRTY01000078">
    <property type="protein sequence ID" value="TXK36479.1"/>
    <property type="molecule type" value="Genomic_DNA"/>
</dbReference>
<dbReference type="AlphaFoldDB" id="A0A5C8JFH9"/>
<reference evidence="1 2" key="1">
    <citation type="submission" date="2019-08" db="EMBL/GenBank/DDBJ databases">
        <authorList>
            <person name="Shi S."/>
        </authorList>
    </citation>
    <scope>NUCLEOTIDE SEQUENCE [LARGE SCALE GENOMIC DNA]</scope>
    <source>
        <strain evidence="1 2">GY10130</strain>
    </source>
</reference>